<evidence type="ECO:0000313" key="2">
    <source>
        <dbReference type="Proteomes" id="UP000094527"/>
    </source>
</evidence>
<sequence length="76" mass="9016">MLMRIVDRVSKLTRKNHHQHFNAHNRVDTKHHSSFTCSDVGPLFPSTGLETEDRQQQSWARRLGTLELCREKQVYR</sequence>
<reference evidence="1 2" key="1">
    <citation type="journal article" date="2016" name="Genome Biol. Evol.">
        <title>Gene Family Evolution Reflects Adaptation to Soil Environmental Stressors in the Genome of the Collembolan Orchesella cincta.</title>
        <authorList>
            <person name="Faddeeva-Vakhrusheva A."/>
            <person name="Derks M.F."/>
            <person name="Anvar S.Y."/>
            <person name="Agamennone V."/>
            <person name="Suring W."/>
            <person name="Smit S."/>
            <person name="van Straalen N.M."/>
            <person name="Roelofs D."/>
        </authorList>
    </citation>
    <scope>NUCLEOTIDE SEQUENCE [LARGE SCALE GENOMIC DNA]</scope>
    <source>
        <tissue evidence="1">Mixed pool</tissue>
    </source>
</reference>
<dbReference type="Proteomes" id="UP000094527">
    <property type="component" value="Unassembled WGS sequence"/>
</dbReference>
<name>A0A1D2MRB5_ORCCI</name>
<evidence type="ECO:0000313" key="1">
    <source>
        <dbReference type="EMBL" id="ODM95265.1"/>
    </source>
</evidence>
<dbReference type="EMBL" id="LJIJ01000693">
    <property type="protein sequence ID" value="ODM95265.1"/>
    <property type="molecule type" value="Genomic_DNA"/>
</dbReference>
<comment type="caution">
    <text evidence="1">The sequence shown here is derived from an EMBL/GenBank/DDBJ whole genome shotgun (WGS) entry which is preliminary data.</text>
</comment>
<gene>
    <name evidence="1" type="ORF">Ocin01_11415</name>
</gene>
<accession>A0A1D2MRB5</accession>
<protein>
    <submittedName>
        <fullName evidence="1">Uncharacterized protein</fullName>
    </submittedName>
</protein>
<dbReference type="AlphaFoldDB" id="A0A1D2MRB5"/>
<keyword evidence="2" id="KW-1185">Reference proteome</keyword>
<organism evidence="1 2">
    <name type="scientific">Orchesella cincta</name>
    <name type="common">Springtail</name>
    <name type="synonym">Podura cincta</name>
    <dbReference type="NCBI Taxonomy" id="48709"/>
    <lineage>
        <taxon>Eukaryota</taxon>
        <taxon>Metazoa</taxon>
        <taxon>Ecdysozoa</taxon>
        <taxon>Arthropoda</taxon>
        <taxon>Hexapoda</taxon>
        <taxon>Collembola</taxon>
        <taxon>Entomobryomorpha</taxon>
        <taxon>Entomobryoidea</taxon>
        <taxon>Orchesellidae</taxon>
        <taxon>Orchesellinae</taxon>
        <taxon>Orchesella</taxon>
    </lineage>
</organism>
<proteinExistence type="predicted"/>